<dbReference type="RefSeq" id="XP_024698771.1">
    <property type="nucleotide sequence ID" value="XM_024847175.1"/>
</dbReference>
<reference evidence="2 3" key="1">
    <citation type="submission" date="2016-12" db="EMBL/GenBank/DDBJ databases">
        <title>The genomes of Aspergillus section Nigri reveals drivers in fungal speciation.</title>
        <authorList>
            <consortium name="DOE Joint Genome Institute"/>
            <person name="Vesth T.C."/>
            <person name="Nybo J."/>
            <person name="Theobald S."/>
            <person name="Brandl J."/>
            <person name="Frisvad J.C."/>
            <person name="Nielsen K.F."/>
            <person name="Lyhne E.K."/>
            <person name="Kogle M.E."/>
            <person name="Kuo A."/>
            <person name="Riley R."/>
            <person name="Clum A."/>
            <person name="Nolan M."/>
            <person name="Lipzen A."/>
            <person name="Salamov A."/>
            <person name="Henrissat B."/>
            <person name="Wiebenga A."/>
            <person name="De Vries R.P."/>
            <person name="Grigoriev I.V."/>
            <person name="Mortensen U.H."/>
            <person name="Andersen M.R."/>
            <person name="Baker S.E."/>
        </authorList>
    </citation>
    <scope>NUCLEOTIDE SEQUENCE [LARGE SCALE GENOMIC DNA]</scope>
    <source>
        <strain evidence="2 3">IBT 23096</strain>
    </source>
</reference>
<dbReference type="AlphaFoldDB" id="A0A2I2FS79"/>
<evidence type="ECO:0000313" key="3">
    <source>
        <dbReference type="Proteomes" id="UP000234275"/>
    </source>
</evidence>
<feature type="domain" description="FAD/NAD(P)-binding" evidence="1">
    <location>
        <begin position="12"/>
        <end position="334"/>
    </location>
</feature>
<dbReference type="STRING" id="1392250.A0A2I2FS79"/>
<evidence type="ECO:0000259" key="1">
    <source>
        <dbReference type="Pfam" id="PF07992"/>
    </source>
</evidence>
<gene>
    <name evidence="2" type="ORF">P170DRAFT_417551</name>
</gene>
<dbReference type="PANTHER" id="PTHR43735">
    <property type="entry name" value="APOPTOSIS-INDUCING FACTOR 1"/>
    <property type="match status" value="1"/>
</dbReference>
<evidence type="ECO:0000313" key="2">
    <source>
        <dbReference type="EMBL" id="PLB43469.1"/>
    </source>
</evidence>
<dbReference type="GeneID" id="36554874"/>
<dbReference type="GO" id="GO:0004174">
    <property type="term" value="F:electron-transferring-flavoprotein dehydrogenase activity"/>
    <property type="evidence" value="ECO:0007669"/>
    <property type="project" value="TreeGrafter"/>
</dbReference>
<sequence length="426" mass="46280">MLNPSQSDRAPFKVLVVGGSYAGLAATLNLFDLCQGRRCRFSLDPADEGPPRKVPVQITVVDERDGYYHLIGVPLAIASQDYAHAIWQTFDDIPALQAPEIKRIQGRVVHVDCQAKSARIEGIAKGRPVTEERYDYLIACSGLRRDWPSAPKSLTRQDYLAEASRWVEDVKKASQGVVVIGGGAVGVEIAAEIKMMQPQVKVTLIHSRAQLLSSESLPDEFSTKTLKLLRSDVDVILGVRVQATTANEGDSSGYTLTLSDGRQLQASHVINAVSRFSPTTSYLPDAACDEEGYVHITPQLNLSGDVPNAGDHYAAGDLVRWSGIKRGGAAMHQGHYAAVNIHQKMYAQLYGSETDPLQLAEVPPMMALALGKQAVGYFPTTGLSEGPEVLKTFFGDDLGYMICWNWMRLGEAPPAEVRIESKTGAA</sequence>
<dbReference type="PANTHER" id="PTHR43735:SF24">
    <property type="entry name" value="NUCLEOTIDE-DISULPHIDE OXIDOREDUCTASE AMID-LIKE, PUTATIVE (AFU_ORTHOLOGUE AFUA_1G17180)-RELATED"/>
    <property type="match status" value="1"/>
</dbReference>
<keyword evidence="3" id="KW-1185">Reference proteome</keyword>
<dbReference type="Pfam" id="PF07992">
    <property type="entry name" value="Pyr_redox_2"/>
    <property type="match status" value="1"/>
</dbReference>
<comment type="caution">
    <text evidence="2">The sequence shown here is derived from an EMBL/GenBank/DDBJ whole genome shotgun (WGS) entry which is preliminary data.</text>
</comment>
<dbReference type="GO" id="GO:0050660">
    <property type="term" value="F:flavin adenine dinucleotide binding"/>
    <property type="evidence" value="ECO:0007669"/>
    <property type="project" value="TreeGrafter"/>
</dbReference>
<protein>
    <submittedName>
        <fullName evidence="2">FAD/NAD(P)-binding domain-containing protein</fullName>
    </submittedName>
</protein>
<name>A0A2I2FS79_9EURO</name>
<dbReference type="Proteomes" id="UP000234275">
    <property type="component" value="Unassembled WGS sequence"/>
</dbReference>
<dbReference type="Gene3D" id="3.50.50.60">
    <property type="entry name" value="FAD/NAD(P)-binding domain"/>
    <property type="match status" value="2"/>
</dbReference>
<organism evidence="2 3">
    <name type="scientific">Aspergillus steynii IBT 23096</name>
    <dbReference type="NCBI Taxonomy" id="1392250"/>
    <lineage>
        <taxon>Eukaryota</taxon>
        <taxon>Fungi</taxon>
        <taxon>Dikarya</taxon>
        <taxon>Ascomycota</taxon>
        <taxon>Pezizomycotina</taxon>
        <taxon>Eurotiomycetes</taxon>
        <taxon>Eurotiomycetidae</taxon>
        <taxon>Eurotiales</taxon>
        <taxon>Aspergillaceae</taxon>
        <taxon>Aspergillus</taxon>
        <taxon>Aspergillus subgen. Circumdati</taxon>
    </lineage>
</organism>
<accession>A0A2I2FS79</accession>
<dbReference type="GO" id="GO:0005737">
    <property type="term" value="C:cytoplasm"/>
    <property type="evidence" value="ECO:0007669"/>
    <property type="project" value="TreeGrafter"/>
</dbReference>
<dbReference type="VEuPathDB" id="FungiDB:P170DRAFT_417551"/>
<proteinExistence type="predicted"/>
<dbReference type="PRINTS" id="PR00368">
    <property type="entry name" value="FADPNR"/>
</dbReference>
<dbReference type="InterPro" id="IPR023753">
    <property type="entry name" value="FAD/NAD-binding_dom"/>
</dbReference>
<dbReference type="EMBL" id="MSFO01000010">
    <property type="protein sequence ID" value="PLB43469.1"/>
    <property type="molecule type" value="Genomic_DNA"/>
</dbReference>
<dbReference type="InterPro" id="IPR036188">
    <property type="entry name" value="FAD/NAD-bd_sf"/>
</dbReference>
<dbReference type="SUPFAM" id="SSF51905">
    <property type="entry name" value="FAD/NAD(P)-binding domain"/>
    <property type="match status" value="1"/>
</dbReference>
<dbReference type="OrthoDB" id="202203at2759"/>
<dbReference type="PRINTS" id="PR00411">
    <property type="entry name" value="PNDRDTASEI"/>
</dbReference>